<accession>A0A1H3GSI6</accession>
<keyword evidence="1" id="KW-0238">DNA-binding</keyword>
<evidence type="ECO:0000259" key="2">
    <source>
        <dbReference type="Pfam" id="PF07282"/>
    </source>
</evidence>
<sequence length="232" mass="26799">MNLRDGRVVKYAKHWYVAIPVTKSTERTENQGRLVSLDPGIRTFQTFFSDQFAGHLGQQDFQRIARLAKHLDDLLSRKDREKSKRKRLSLTNAANQIRVKIKNLIDELHWKVARFLTDNFDVILLPTFDTQQMVVKTARKLRKKSVRSLLSFSHYKFGQRLEQKCIERGKRLIRVCEAYTSKTVSWNGKLLNIGSAKMITSDGITVNRDINGARGIFLRALVDSPILLENAR</sequence>
<evidence type="ECO:0000256" key="1">
    <source>
        <dbReference type="ARBA" id="ARBA00023125"/>
    </source>
</evidence>
<dbReference type="EMBL" id="FNOW01000027">
    <property type="protein sequence ID" value="SDY06231.1"/>
    <property type="molecule type" value="Genomic_DNA"/>
</dbReference>
<dbReference type="PANTHER" id="PTHR36172">
    <property type="match status" value="1"/>
</dbReference>
<dbReference type="STRING" id="61595.SAMN05421644_1271"/>
<dbReference type="PANTHER" id="PTHR36172:SF1">
    <property type="entry name" value="RESOLVASE-RELATED"/>
    <property type="match status" value="1"/>
</dbReference>
<feature type="domain" description="Cas12f1-like TNB" evidence="2">
    <location>
        <begin position="154"/>
        <end position="216"/>
    </location>
</feature>
<dbReference type="Pfam" id="PF07282">
    <property type="entry name" value="Cas12f1-like_TNB"/>
    <property type="match status" value="1"/>
</dbReference>
<dbReference type="InterPro" id="IPR010095">
    <property type="entry name" value="Cas12f1-like_TNB"/>
</dbReference>
<dbReference type="OrthoDB" id="6117770at2"/>
<dbReference type="RefSeq" id="WP_091334112.1">
    <property type="nucleotide sequence ID" value="NZ_FNOW01000027.1"/>
</dbReference>
<organism evidence="3 4">
    <name type="scientific">Allochromatium warmingii</name>
    <name type="common">Chromatium warmingii</name>
    <dbReference type="NCBI Taxonomy" id="61595"/>
    <lineage>
        <taxon>Bacteria</taxon>
        <taxon>Pseudomonadati</taxon>
        <taxon>Pseudomonadota</taxon>
        <taxon>Gammaproteobacteria</taxon>
        <taxon>Chromatiales</taxon>
        <taxon>Chromatiaceae</taxon>
        <taxon>Allochromatium</taxon>
    </lineage>
</organism>
<keyword evidence="4" id="KW-1185">Reference proteome</keyword>
<evidence type="ECO:0000313" key="3">
    <source>
        <dbReference type="EMBL" id="SDY06231.1"/>
    </source>
</evidence>
<protein>
    <submittedName>
        <fullName evidence="3">Putative transposase</fullName>
    </submittedName>
</protein>
<name>A0A1H3GSI6_ALLWA</name>
<gene>
    <name evidence="3" type="ORF">SAMN05421644_1271</name>
</gene>
<dbReference type="Proteomes" id="UP000198672">
    <property type="component" value="Unassembled WGS sequence"/>
</dbReference>
<proteinExistence type="predicted"/>
<dbReference type="GO" id="GO:0003677">
    <property type="term" value="F:DNA binding"/>
    <property type="evidence" value="ECO:0007669"/>
    <property type="project" value="UniProtKB-KW"/>
</dbReference>
<reference evidence="4" key="1">
    <citation type="submission" date="2016-10" db="EMBL/GenBank/DDBJ databases">
        <authorList>
            <person name="Varghese N."/>
            <person name="Submissions S."/>
        </authorList>
    </citation>
    <scope>NUCLEOTIDE SEQUENCE [LARGE SCALE GENOMIC DNA]</scope>
    <source>
        <strain evidence="4">DSM 173</strain>
    </source>
</reference>
<dbReference type="InterPro" id="IPR051491">
    <property type="entry name" value="Recombinase/Transposase-rel"/>
</dbReference>
<evidence type="ECO:0000313" key="4">
    <source>
        <dbReference type="Proteomes" id="UP000198672"/>
    </source>
</evidence>
<dbReference type="AlphaFoldDB" id="A0A1H3GSI6"/>